<dbReference type="SMART" id="SM00635">
    <property type="entry name" value="BID_2"/>
    <property type="match status" value="1"/>
</dbReference>
<dbReference type="Gene3D" id="2.60.120.430">
    <property type="entry name" value="Galactose-binding lectin"/>
    <property type="match status" value="2"/>
</dbReference>
<dbReference type="CDD" id="cd18825">
    <property type="entry name" value="GH43_CtGH43-like"/>
    <property type="match status" value="1"/>
</dbReference>
<dbReference type="RefSeq" id="WP_185138276.1">
    <property type="nucleotide sequence ID" value="NZ_JACJVR010000089.1"/>
</dbReference>
<dbReference type="Pfam" id="PF04616">
    <property type="entry name" value="Glyco_hydro_43"/>
    <property type="match status" value="1"/>
</dbReference>
<evidence type="ECO:0000313" key="8">
    <source>
        <dbReference type="Proteomes" id="UP000553776"/>
    </source>
</evidence>
<gene>
    <name evidence="7" type="ORF">H7B90_23185</name>
</gene>
<evidence type="ECO:0000256" key="3">
    <source>
        <dbReference type="ARBA" id="ARBA00023295"/>
    </source>
</evidence>
<feature type="signal peptide" evidence="5">
    <location>
        <begin position="1"/>
        <end position="36"/>
    </location>
</feature>
<dbReference type="Proteomes" id="UP000553776">
    <property type="component" value="Unassembled WGS sequence"/>
</dbReference>
<organism evidence="7 8">
    <name type="scientific">Cohnella xylanilytica</name>
    <dbReference type="NCBI Taxonomy" id="557555"/>
    <lineage>
        <taxon>Bacteria</taxon>
        <taxon>Bacillati</taxon>
        <taxon>Bacillota</taxon>
        <taxon>Bacilli</taxon>
        <taxon>Bacillales</taxon>
        <taxon>Paenibacillaceae</taxon>
        <taxon>Cohnella</taxon>
    </lineage>
</organism>
<dbReference type="SUPFAM" id="SSF49785">
    <property type="entry name" value="Galactose-binding domain-like"/>
    <property type="match status" value="1"/>
</dbReference>
<evidence type="ECO:0000256" key="1">
    <source>
        <dbReference type="ARBA" id="ARBA00009865"/>
    </source>
</evidence>
<dbReference type="PANTHER" id="PTHR22925">
    <property type="entry name" value="GLYCOSYL HYDROLASE 43 FAMILY MEMBER"/>
    <property type="match status" value="1"/>
</dbReference>
<comment type="caution">
    <text evidence="7">The sequence shown here is derived from an EMBL/GenBank/DDBJ whole genome shotgun (WGS) entry which is preliminary data.</text>
</comment>
<dbReference type="Pfam" id="PF07532">
    <property type="entry name" value="Big_4"/>
    <property type="match status" value="1"/>
</dbReference>
<evidence type="ECO:0000256" key="5">
    <source>
        <dbReference type="SAM" id="SignalP"/>
    </source>
</evidence>
<protein>
    <submittedName>
        <fullName evidence="7">Family 43 glycosylhydrolase</fullName>
    </submittedName>
</protein>
<keyword evidence="5" id="KW-0732">Signal</keyword>
<dbReference type="GO" id="GO:0004553">
    <property type="term" value="F:hydrolase activity, hydrolyzing O-glycosyl compounds"/>
    <property type="evidence" value="ECO:0007669"/>
    <property type="project" value="InterPro"/>
</dbReference>
<feature type="region of interest" description="Disordered" evidence="4">
    <location>
        <begin position="1080"/>
        <end position="1100"/>
    </location>
</feature>
<keyword evidence="8" id="KW-1185">Reference proteome</keyword>
<dbReference type="InterPro" id="IPR011081">
    <property type="entry name" value="Big_4"/>
</dbReference>
<feature type="chain" id="PRO_5032373561" evidence="5">
    <location>
        <begin position="37"/>
        <end position="1100"/>
    </location>
</feature>
<dbReference type="SUPFAM" id="SSF49373">
    <property type="entry name" value="Invasin/intimin cell-adhesion fragments"/>
    <property type="match status" value="1"/>
</dbReference>
<dbReference type="SUPFAM" id="SSF75005">
    <property type="entry name" value="Arabinanase/levansucrase/invertase"/>
    <property type="match status" value="1"/>
</dbReference>
<evidence type="ECO:0000313" key="7">
    <source>
        <dbReference type="EMBL" id="MBB6694303.1"/>
    </source>
</evidence>
<dbReference type="InterPro" id="IPR008979">
    <property type="entry name" value="Galactose-bd-like_sf"/>
</dbReference>
<evidence type="ECO:0000256" key="4">
    <source>
        <dbReference type="SAM" id="MobiDB-lite"/>
    </source>
</evidence>
<dbReference type="PANTHER" id="PTHR22925:SF3">
    <property type="entry name" value="GLYCOSYL HYDROLASE FAMILY PROTEIN 43"/>
    <property type="match status" value="1"/>
</dbReference>
<dbReference type="AlphaFoldDB" id="A0A841U7R5"/>
<sequence length="1100" mass="119408">MRSIRNQSRKGAAAFFSLLLASSAALSFAPSVRASAAADDGWEQKLRENDYILYFVNAGDPTPATAEAGDRIGLYASLTEQTYGPDPATGKKWGLDTATSATTVRDPSAKTGSLRYYNGPQTRDKALQYRFELPEGDYDVTLGFKNPWSGRSENFIIEGTNVSGDYAIGEYDAEKEVTYRKIRVSDGEMTVRIQGPSSGTLTNYNDPLVNYIVVRQYVVVQLADLQERIDAAKAEAADPKYTPYSVESVNTAAREAEALAASLAESGADIADPAVQERIRAAIAKLEKAVSELVANEPVSSYKPGAVWRDTNGAVIQAHGGGIFHDENTGLYYWYGEDKTNGYLPARGVRVYSSADLYNWKDEGLALTAIESMDDFEDDPLISRLYAGRTDKADILNDIGTNRIIERPKVIYNDKTGKYVMWMHTDGPSATSNANYAKAEAGYALSDSPTGPFVYQESHRMDRAPEDAEYNGQPDQPGMARDMNLFKDDDGTAYLIYSSEENMTIYISKLNEEYTDVVGWHKDGNAERDTTYKAEYGVDYVRVFPGAQREAPAMFKYEGKYYLITSGATGWSPNPAKYTVADSVFGEWRPMRDFAPGTSTTFGSQSTYVIPVDAAAGKFIYMGDRWNSANLGDSRYVWLPIEFGEDDSITLRWYDEWTQDVLDRMGKIAIDTELPEKTSLGRAPELPDTLAVTKSDGTTLTTPVVWTASGGFDKPGVVTAKGRLTQLADKTIERPIYVVPETNTLFVHAGGAATSDYSKLAGYLGDLLLNPDAIDQSYDPSAGRAWGYVGNATAVSGNDGGDLFSSLRYLKSNSGDDLTYRFDQLASGRYSVYVGLYDPWYQYSKGNRQADILINGETLTSRYVFTDAKDVLAYSRLEPQNGSFEVTVRRSANAPASNSDPQISWIMIVAEEKTAQQVADGIEAIPAPVKDAAALTLPSVPEGYQIAILSTDSEVIGADGAIAPPAEDTVVQVALQVTRLSDGTTGTATLPVTVPATAKKVTGLKLNEEKVKLKAGESFAFAVTATYEDGSERDVTAYAAYASAKPSVAAVSYAGLLRAIRPGSCEIAVSYRGATAKARANVSSPGHRAGAEEEGEAVTE</sequence>
<proteinExistence type="inferred from homology"/>
<dbReference type="InterPro" id="IPR008964">
    <property type="entry name" value="Invasin/intimin_cell_adhesion"/>
</dbReference>
<dbReference type="Gene3D" id="2.115.10.20">
    <property type="entry name" value="Glycosyl hydrolase domain, family 43"/>
    <property type="match status" value="1"/>
</dbReference>
<dbReference type="Gene3D" id="2.60.40.1080">
    <property type="match status" value="1"/>
</dbReference>
<keyword evidence="2 7" id="KW-0378">Hydrolase</keyword>
<dbReference type="GO" id="GO:0005975">
    <property type="term" value="P:carbohydrate metabolic process"/>
    <property type="evidence" value="ECO:0007669"/>
    <property type="project" value="InterPro"/>
</dbReference>
<keyword evidence="3" id="KW-0326">Glycosidase</keyword>
<comment type="similarity">
    <text evidence="1">Belongs to the glycosyl hydrolase 43 family.</text>
</comment>
<evidence type="ECO:0000256" key="2">
    <source>
        <dbReference type="ARBA" id="ARBA00022801"/>
    </source>
</evidence>
<dbReference type="InterPro" id="IPR006710">
    <property type="entry name" value="Glyco_hydro_43"/>
</dbReference>
<name>A0A841U7R5_9BACL</name>
<dbReference type="InterPro" id="IPR023296">
    <property type="entry name" value="Glyco_hydro_beta-prop_sf"/>
</dbReference>
<accession>A0A841U7R5</accession>
<feature type="domain" description="BIG2" evidence="6">
    <location>
        <begin position="1000"/>
        <end position="1081"/>
    </location>
</feature>
<evidence type="ECO:0000259" key="6">
    <source>
        <dbReference type="SMART" id="SM00635"/>
    </source>
</evidence>
<dbReference type="EMBL" id="JACJVR010000089">
    <property type="protein sequence ID" value="MBB6694303.1"/>
    <property type="molecule type" value="Genomic_DNA"/>
</dbReference>
<dbReference type="InterPro" id="IPR003343">
    <property type="entry name" value="Big_2"/>
</dbReference>
<reference evidence="7 8" key="1">
    <citation type="submission" date="2020-08" db="EMBL/GenBank/DDBJ databases">
        <title>Cohnella phylogeny.</title>
        <authorList>
            <person name="Dunlap C."/>
        </authorList>
    </citation>
    <scope>NUCLEOTIDE SEQUENCE [LARGE SCALE GENOMIC DNA]</scope>
    <source>
        <strain evidence="7 8">DSM 25239</strain>
    </source>
</reference>